<feature type="transmembrane region" description="Helical" evidence="1">
    <location>
        <begin position="41"/>
        <end position="59"/>
    </location>
</feature>
<dbReference type="InterPro" id="IPR032816">
    <property type="entry name" value="VTT_dom"/>
</dbReference>
<proteinExistence type="predicted"/>
<accession>A0A6H1U957</accession>
<keyword evidence="4" id="KW-1185">Reference proteome</keyword>
<keyword evidence="1" id="KW-0812">Transmembrane</keyword>
<dbReference type="PANTHER" id="PTHR42709:SF4">
    <property type="entry name" value="INNER MEMBRANE PROTEIN YQAA"/>
    <property type="match status" value="1"/>
</dbReference>
<sequence>MSYTFTGLFVAAFVSASLAPGGSEAALIYLLQQSPHQIATLVAIATIGNTLGSLTSYALGRWVHRSKPPEKLLKGKENKALSIVQRYGQWSLLLAWLPLIGDALPLLAGWFRFNLLSSTLLILLGKLLRYLVLSALTLGVLQQL</sequence>
<protein>
    <submittedName>
        <fullName evidence="3">DedA family protein</fullName>
    </submittedName>
</protein>
<name>A0A6H1U957_9GAMM</name>
<keyword evidence="1" id="KW-1133">Transmembrane helix</keyword>
<dbReference type="InterPro" id="IPR051311">
    <property type="entry name" value="DedA_domain"/>
</dbReference>
<keyword evidence="1" id="KW-0472">Membrane</keyword>
<organism evidence="3 4">
    <name type="scientific">Ferrimonas lipolytica</name>
    <dbReference type="NCBI Taxonomy" id="2724191"/>
    <lineage>
        <taxon>Bacteria</taxon>
        <taxon>Pseudomonadati</taxon>
        <taxon>Pseudomonadota</taxon>
        <taxon>Gammaproteobacteria</taxon>
        <taxon>Alteromonadales</taxon>
        <taxon>Ferrimonadaceae</taxon>
        <taxon>Ferrimonas</taxon>
    </lineage>
</organism>
<feature type="transmembrane region" description="Helical" evidence="1">
    <location>
        <begin position="92"/>
        <end position="113"/>
    </location>
</feature>
<dbReference type="RefSeq" id="WP_168658838.1">
    <property type="nucleotide sequence ID" value="NZ_CP051180.1"/>
</dbReference>
<dbReference type="Proteomes" id="UP000501602">
    <property type="component" value="Chromosome"/>
</dbReference>
<evidence type="ECO:0000256" key="1">
    <source>
        <dbReference type="SAM" id="Phobius"/>
    </source>
</evidence>
<evidence type="ECO:0000313" key="3">
    <source>
        <dbReference type="EMBL" id="QIZ75577.1"/>
    </source>
</evidence>
<reference evidence="3 4" key="1">
    <citation type="submission" date="2020-04" db="EMBL/GenBank/DDBJ databases">
        <title>Ferrimonas sp. S7 isolated from sea water.</title>
        <authorList>
            <person name="Bae S.S."/>
            <person name="Baek K."/>
        </authorList>
    </citation>
    <scope>NUCLEOTIDE SEQUENCE [LARGE SCALE GENOMIC DNA]</scope>
    <source>
        <strain evidence="3 4">S7</strain>
    </source>
</reference>
<feature type="domain" description="VTT" evidence="2">
    <location>
        <begin position="40"/>
        <end position="135"/>
    </location>
</feature>
<dbReference type="Pfam" id="PF09335">
    <property type="entry name" value="VTT_dom"/>
    <property type="match status" value="1"/>
</dbReference>
<gene>
    <name evidence="3" type="ORF">HER31_00880</name>
</gene>
<dbReference type="EMBL" id="CP051180">
    <property type="protein sequence ID" value="QIZ75577.1"/>
    <property type="molecule type" value="Genomic_DNA"/>
</dbReference>
<evidence type="ECO:0000259" key="2">
    <source>
        <dbReference type="Pfam" id="PF09335"/>
    </source>
</evidence>
<dbReference type="KEGG" id="fes:HER31_00880"/>
<dbReference type="AlphaFoldDB" id="A0A6H1U957"/>
<dbReference type="GO" id="GO:0005886">
    <property type="term" value="C:plasma membrane"/>
    <property type="evidence" value="ECO:0007669"/>
    <property type="project" value="UniProtKB-ARBA"/>
</dbReference>
<feature type="transmembrane region" description="Helical" evidence="1">
    <location>
        <begin position="119"/>
        <end position="141"/>
    </location>
</feature>
<evidence type="ECO:0000313" key="4">
    <source>
        <dbReference type="Proteomes" id="UP000501602"/>
    </source>
</evidence>
<dbReference type="PANTHER" id="PTHR42709">
    <property type="entry name" value="ALKALINE PHOSPHATASE LIKE PROTEIN"/>
    <property type="match status" value="1"/>
</dbReference>